<name>A0A917DJ41_9BACT</name>
<comment type="caution">
    <text evidence="1">The sequence shown here is derived from an EMBL/GenBank/DDBJ whole genome shotgun (WGS) entry which is preliminary data.</text>
</comment>
<evidence type="ECO:0000313" key="2">
    <source>
        <dbReference type="Proteomes" id="UP000609064"/>
    </source>
</evidence>
<protein>
    <submittedName>
        <fullName evidence="1">Uncharacterized protein</fullName>
    </submittedName>
</protein>
<dbReference type="Proteomes" id="UP000609064">
    <property type="component" value="Unassembled WGS sequence"/>
</dbReference>
<reference evidence="1" key="2">
    <citation type="submission" date="2020-09" db="EMBL/GenBank/DDBJ databases">
        <authorList>
            <person name="Sun Q."/>
            <person name="Zhou Y."/>
        </authorList>
    </citation>
    <scope>NUCLEOTIDE SEQUENCE</scope>
    <source>
        <strain evidence="1">CGMCC 1.15958</strain>
    </source>
</reference>
<organism evidence="1 2">
    <name type="scientific">Emticicia aquatilis</name>
    <dbReference type="NCBI Taxonomy" id="1537369"/>
    <lineage>
        <taxon>Bacteria</taxon>
        <taxon>Pseudomonadati</taxon>
        <taxon>Bacteroidota</taxon>
        <taxon>Cytophagia</taxon>
        <taxon>Cytophagales</taxon>
        <taxon>Leadbetterellaceae</taxon>
        <taxon>Emticicia</taxon>
    </lineage>
</organism>
<accession>A0A917DJ41</accession>
<dbReference type="RefSeq" id="WP_188763800.1">
    <property type="nucleotide sequence ID" value="NZ_BMKK01000001.1"/>
</dbReference>
<gene>
    <name evidence="1" type="ORF">GCM10011514_02340</name>
</gene>
<dbReference type="AlphaFoldDB" id="A0A917DJ41"/>
<sequence length="77" mass="9032">MISKIDAQTIEPTPSNMANLVEKYNILVELYGMSVHCQLKYQELYESNFDECRILKEHNTALLIQADKIQEFNQIRL</sequence>
<keyword evidence="2" id="KW-1185">Reference proteome</keyword>
<dbReference type="EMBL" id="BMKK01000001">
    <property type="protein sequence ID" value="GGD41893.1"/>
    <property type="molecule type" value="Genomic_DNA"/>
</dbReference>
<evidence type="ECO:0000313" key="1">
    <source>
        <dbReference type="EMBL" id="GGD41893.1"/>
    </source>
</evidence>
<proteinExistence type="predicted"/>
<reference evidence="1" key="1">
    <citation type="journal article" date="2014" name="Int. J. Syst. Evol. Microbiol.">
        <title>Complete genome sequence of Corynebacterium casei LMG S-19264T (=DSM 44701T), isolated from a smear-ripened cheese.</title>
        <authorList>
            <consortium name="US DOE Joint Genome Institute (JGI-PGF)"/>
            <person name="Walter F."/>
            <person name="Albersmeier A."/>
            <person name="Kalinowski J."/>
            <person name="Ruckert C."/>
        </authorList>
    </citation>
    <scope>NUCLEOTIDE SEQUENCE</scope>
    <source>
        <strain evidence="1">CGMCC 1.15958</strain>
    </source>
</reference>